<proteinExistence type="predicted"/>
<protein>
    <recommendedName>
        <fullName evidence="3">MalT-like TPR region domain-containing protein</fullName>
    </recommendedName>
</protein>
<keyword evidence="2" id="KW-1185">Reference proteome</keyword>
<evidence type="ECO:0000313" key="2">
    <source>
        <dbReference type="Proteomes" id="UP000016985"/>
    </source>
</evidence>
<evidence type="ECO:0000313" key="1">
    <source>
        <dbReference type="EMBL" id="GAD44606.1"/>
    </source>
</evidence>
<reference evidence="1 2" key="1">
    <citation type="submission" date="2013-09" db="EMBL/GenBank/DDBJ databases">
        <title>Genome Sequences of seven clinical isolates and type strains of anginosus group streptococci.</title>
        <authorList>
            <person name="Maruyama F."/>
            <person name="Sakurai A."/>
            <person name="Ogura Y."/>
            <person name="Homma H."/>
            <person name="Takahashi N."/>
            <person name="Ohtsubo Y."/>
            <person name="Hoshino T."/>
            <person name="Okahashi N."/>
            <person name="Nakagawa I."/>
            <person name="Kimura S."/>
            <person name="Fujiwara T."/>
            <person name="Hayashi T."/>
            <person name="Shintani S."/>
        </authorList>
    </citation>
    <scope>NUCLEOTIDE SEQUENCE [LARGE SCALE GENOMIC DNA]</scope>
    <source>
        <strain evidence="2">CCUG46377</strain>
    </source>
</reference>
<name>U2XXC3_STRCV</name>
<dbReference type="Gene3D" id="1.25.40.10">
    <property type="entry name" value="Tetratricopeptide repeat domain"/>
    <property type="match status" value="1"/>
</dbReference>
<gene>
    <name evidence="1" type="ORF">ANG5_1134</name>
</gene>
<dbReference type="AlphaFoldDB" id="U2XXC3"/>
<dbReference type="InterPro" id="IPR011990">
    <property type="entry name" value="TPR-like_helical_dom_sf"/>
</dbReference>
<dbReference type="Proteomes" id="UP000016985">
    <property type="component" value="Unassembled WGS sequence"/>
</dbReference>
<accession>U2XXC3</accession>
<sequence>MNTRKENMTEEQLQKAWQALFDGQYHLAKQLVYQIEQDNYSTLNLKAYIALEEKDFALARQFLKDYYAQAVSEKNLEEQRIGLHQLAMVEREEEHFQKAYDLIMTEAAIITEHFPDDVLKKSVNLYEQGYLQFKLGNIHLAEELLQEKLNLALQTDDLVNHACAYRALAEVMLAKRDIKRAKLYAQKALAYFEKAGDGVGATELKGLMAQIK</sequence>
<evidence type="ECO:0008006" key="3">
    <source>
        <dbReference type="Google" id="ProtNLM"/>
    </source>
</evidence>
<comment type="caution">
    <text evidence="1">The sequence shown here is derived from an EMBL/GenBank/DDBJ whole genome shotgun (WGS) entry which is preliminary data.</text>
</comment>
<organism evidence="1 2">
    <name type="scientific">Streptococcus constellatus subsp. pharyngis SK1060 = CCUG 46377</name>
    <dbReference type="NCBI Taxonomy" id="1035184"/>
    <lineage>
        <taxon>Bacteria</taxon>
        <taxon>Bacillati</taxon>
        <taxon>Bacillota</taxon>
        <taxon>Bacilli</taxon>
        <taxon>Lactobacillales</taxon>
        <taxon>Streptococcaceae</taxon>
        <taxon>Streptococcus</taxon>
        <taxon>Streptococcus anginosus group</taxon>
    </lineage>
</organism>
<dbReference type="SUPFAM" id="SSF48452">
    <property type="entry name" value="TPR-like"/>
    <property type="match status" value="1"/>
</dbReference>
<dbReference type="EMBL" id="BASX01000007">
    <property type="protein sequence ID" value="GAD44606.1"/>
    <property type="molecule type" value="Genomic_DNA"/>
</dbReference>